<dbReference type="EMBL" id="MSYM01000010">
    <property type="protein sequence ID" value="OLP07158.1"/>
    <property type="molecule type" value="Genomic_DNA"/>
</dbReference>
<keyword evidence="2" id="KW-1185">Reference proteome</keyword>
<sequence>MAKSKVAPMSECAFLGFTIKGKKIRWTDKALAPQVRHFLHASD</sequence>
<name>A0A1Q8YGH0_9BURK</name>
<proteinExistence type="predicted"/>
<dbReference type="AlphaFoldDB" id="A0A1Q8YGH0"/>
<organism evidence="1 2">
    <name type="scientific">Rhodoferax antarcticus ANT.BR</name>
    <dbReference type="NCBI Taxonomy" id="1111071"/>
    <lineage>
        <taxon>Bacteria</taxon>
        <taxon>Pseudomonadati</taxon>
        <taxon>Pseudomonadota</taxon>
        <taxon>Betaproteobacteria</taxon>
        <taxon>Burkholderiales</taxon>
        <taxon>Comamonadaceae</taxon>
        <taxon>Rhodoferax</taxon>
    </lineage>
</organism>
<reference evidence="1 2" key="1">
    <citation type="submission" date="2017-01" db="EMBL/GenBank/DDBJ databases">
        <title>Genome sequence of Rhodoferax antarcticus ANT.BR, a psychrophilic purple nonsulfur bacterium from an Antarctic microbial mat.</title>
        <authorList>
            <person name="Baker J."/>
            <person name="Riester C."/>
            <person name="Skinner B."/>
            <person name="Newell A."/>
            <person name="Swingley W."/>
            <person name="Madigan M."/>
            <person name="Jung D."/>
            <person name="Asao M."/>
            <person name="Chen M."/>
            <person name="Loughlin P."/>
            <person name="Pan H."/>
            <person name="Lin S."/>
            <person name="Li N."/>
            <person name="Shaw J."/>
            <person name="Prado M."/>
            <person name="Sherman C."/>
            <person name="Li X."/>
            <person name="Tang J."/>
            <person name="Blankenship R."/>
            <person name="Zhao T."/>
            <person name="Touchman J."/>
            <person name="Sattley M."/>
        </authorList>
    </citation>
    <scope>NUCLEOTIDE SEQUENCE [LARGE SCALE GENOMIC DNA]</scope>
    <source>
        <strain evidence="1 2">ANT.BR</strain>
    </source>
</reference>
<gene>
    <name evidence="1" type="ORF">BLL52_1554</name>
</gene>
<evidence type="ECO:0000313" key="1">
    <source>
        <dbReference type="EMBL" id="OLP07158.1"/>
    </source>
</evidence>
<dbReference type="Proteomes" id="UP000185911">
    <property type="component" value="Unassembled WGS sequence"/>
</dbReference>
<accession>A0A1Q8YGH0</accession>
<comment type="caution">
    <text evidence="1">The sequence shown here is derived from an EMBL/GenBank/DDBJ whole genome shotgun (WGS) entry which is preliminary data.</text>
</comment>
<evidence type="ECO:0000313" key="2">
    <source>
        <dbReference type="Proteomes" id="UP000185911"/>
    </source>
</evidence>
<protein>
    <submittedName>
        <fullName evidence="1">Uncharacterized protein</fullName>
    </submittedName>
</protein>